<feature type="transmembrane region" description="Helical" evidence="8">
    <location>
        <begin position="20"/>
        <end position="39"/>
    </location>
</feature>
<dbReference type="EMBL" id="JNFA01000025">
    <property type="protein sequence ID" value="KGL39789.1"/>
    <property type="molecule type" value="Genomic_DNA"/>
</dbReference>
<proteinExistence type="inferred from homology"/>
<keyword evidence="7 8" id="KW-0472">Membrane</keyword>
<dbReference type="PROSITE" id="PS51012">
    <property type="entry name" value="ABC_TM2"/>
    <property type="match status" value="1"/>
</dbReference>
<dbReference type="STRING" id="1552123.EP57_12055"/>
<keyword evidence="6 8" id="KW-1133">Transmembrane helix</keyword>
<organism evidence="10 11">
    <name type="scientific">Listeria booriae</name>
    <dbReference type="NCBI Taxonomy" id="1552123"/>
    <lineage>
        <taxon>Bacteria</taxon>
        <taxon>Bacillati</taxon>
        <taxon>Bacillota</taxon>
        <taxon>Bacilli</taxon>
        <taxon>Bacillales</taxon>
        <taxon>Listeriaceae</taxon>
        <taxon>Listeria</taxon>
    </lineage>
</organism>
<accession>A0A099W1L9</accession>
<dbReference type="GO" id="GO:0005886">
    <property type="term" value="C:plasma membrane"/>
    <property type="evidence" value="ECO:0007669"/>
    <property type="project" value="UniProtKB-SubCell"/>
</dbReference>
<dbReference type="Proteomes" id="UP000029844">
    <property type="component" value="Unassembled WGS sequence"/>
</dbReference>
<gene>
    <name evidence="10" type="ORF">EP57_12055</name>
</gene>
<keyword evidence="5 8" id="KW-0812">Transmembrane</keyword>
<feature type="domain" description="ABC transmembrane type-2" evidence="9">
    <location>
        <begin position="150"/>
        <end position="375"/>
    </location>
</feature>
<sequence length="382" mass="41586">MQQVGWIFRHNLKSLTQSKAKLLMIIGLPILSILIYFLSYGAQSDTSGLKIGLVNQDQGVYTTQLVDWMKDANTQATSVSLKDGNEKLTSGSLDALVILGKGSEKSIAVLDPQHITVKSIQGDTVNNAVKSAVNASLTNMMTMIKASNDGGQSFSKYAKTFDTSKITITQKTTSNQQDVVLMMSMQILGFLCMMLLYAAGNLGELILQEKEDGTFYRLMSTPLSSKVYLLGNALFSLAVVVTEIVICLVAMRFAFGIDPGVSYFALFGILFIFAVMAVLLSLALGFTATSRKSVSGLQMILFTLTSLLSGALIPVAIMPNFMQKLAEFMPQYWVMDAITTLQQNGNLASISLNIAILLGYALLFFCIASYKFTKNARVNSFV</sequence>
<dbReference type="PANTHER" id="PTHR30294:SF45">
    <property type="entry name" value="LINEARMYCIN RESISTANCE PERMEASE PROTEIN LNRN"/>
    <property type="match status" value="1"/>
</dbReference>
<evidence type="ECO:0000256" key="3">
    <source>
        <dbReference type="ARBA" id="ARBA00022448"/>
    </source>
</evidence>
<comment type="caution">
    <text evidence="10">The sequence shown here is derived from an EMBL/GenBank/DDBJ whole genome shotgun (WGS) entry which is preliminary data.</text>
</comment>
<keyword evidence="11" id="KW-1185">Reference proteome</keyword>
<evidence type="ECO:0000256" key="8">
    <source>
        <dbReference type="SAM" id="Phobius"/>
    </source>
</evidence>
<evidence type="ECO:0000259" key="9">
    <source>
        <dbReference type="PROSITE" id="PS51012"/>
    </source>
</evidence>
<dbReference type="InterPro" id="IPR047817">
    <property type="entry name" value="ABC2_TM_bact-type"/>
</dbReference>
<dbReference type="Pfam" id="PF12698">
    <property type="entry name" value="ABC2_membrane_3"/>
    <property type="match status" value="1"/>
</dbReference>
<dbReference type="GeneID" id="58718086"/>
<feature type="transmembrane region" description="Helical" evidence="8">
    <location>
        <begin position="227"/>
        <end position="251"/>
    </location>
</feature>
<dbReference type="InterPro" id="IPR013525">
    <property type="entry name" value="ABC2_TM"/>
</dbReference>
<dbReference type="GO" id="GO:0140359">
    <property type="term" value="F:ABC-type transporter activity"/>
    <property type="evidence" value="ECO:0007669"/>
    <property type="project" value="InterPro"/>
</dbReference>
<dbReference type="eggNOG" id="COG0842">
    <property type="taxonomic scope" value="Bacteria"/>
</dbReference>
<dbReference type="PANTHER" id="PTHR30294">
    <property type="entry name" value="MEMBRANE COMPONENT OF ABC TRANSPORTER YHHJ-RELATED"/>
    <property type="match status" value="1"/>
</dbReference>
<name>A0A099W1L9_9LIST</name>
<dbReference type="AlphaFoldDB" id="A0A099W1L9"/>
<evidence type="ECO:0000256" key="1">
    <source>
        <dbReference type="ARBA" id="ARBA00004651"/>
    </source>
</evidence>
<dbReference type="InterPro" id="IPR051449">
    <property type="entry name" value="ABC-2_transporter_component"/>
</dbReference>
<keyword evidence="3" id="KW-0813">Transport</keyword>
<evidence type="ECO:0000256" key="2">
    <source>
        <dbReference type="ARBA" id="ARBA00007783"/>
    </source>
</evidence>
<keyword evidence="4" id="KW-1003">Cell membrane</keyword>
<feature type="transmembrane region" description="Helical" evidence="8">
    <location>
        <begin position="299"/>
        <end position="322"/>
    </location>
</feature>
<evidence type="ECO:0000256" key="5">
    <source>
        <dbReference type="ARBA" id="ARBA00022692"/>
    </source>
</evidence>
<evidence type="ECO:0000256" key="6">
    <source>
        <dbReference type="ARBA" id="ARBA00022989"/>
    </source>
</evidence>
<dbReference type="RefSeq" id="WP_230910723.1">
    <property type="nucleotide sequence ID" value="NZ_CBCSHQ010000018.1"/>
</dbReference>
<evidence type="ECO:0000313" key="10">
    <source>
        <dbReference type="EMBL" id="KGL39789.1"/>
    </source>
</evidence>
<evidence type="ECO:0000256" key="4">
    <source>
        <dbReference type="ARBA" id="ARBA00022475"/>
    </source>
</evidence>
<reference evidence="10 11" key="1">
    <citation type="submission" date="2014-05" db="EMBL/GenBank/DDBJ databases">
        <title>Novel Listeriaceae from food processing environments.</title>
        <authorList>
            <person name="den Bakker H.C."/>
        </authorList>
    </citation>
    <scope>NUCLEOTIDE SEQUENCE [LARGE SCALE GENOMIC DNA]</scope>
    <source>
        <strain evidence="10 11">FSL A5-0281</strain>
    </source>
</reference>
<feature type="transmembrane region" description="Helical" evidence="8">
    <location>
        <begin position="350"/>
        <end position="370"/>
    </location>
</feature>
<dbReference type="Gene3D" id="3.40.1710.10">
    <property type="entry name" value="abc type-2 transporter like domain"/>
    <property type="match status" value="1"/>
</dbReference>
<feature type="transmembrane region" description="Helical" evidence="8">
    <location>
        <begin position="263"/>
        <end position="287"/>
    </location>
</feature>
<protein>
    <recommendedName>
        <fullName evidence="9">ABC transmembrane type-2 domain-containing protein</fullName>
    </recommendedName>
</protein>
<evidence type="ECO:0000313" key="11">
    <source>
        <dbReference type="Proteomes" id="UP000029844"/>
    </source>
</evidence>
<feature type="transmembrane region" description="Helical" evidence="8">
    <location>
        <begin position="187"/>
        <end position="207"/>
    </location>
</feature>
<comment type="subcellular location">
    <subcellularLocation>
        <location evidence="1">Cell membrane</location>
        <topology evidence="1">Multi-pass membrane protein</topology>
    </subcellularLocation>
</comment>
<comment type="similarity">
    <text evidence="2">Belongs to the ABC-2 integral membrane protein family.</text>
</comment>
<evidence type="ECO:0000256" key="7">
    <source>
        <dbReference type="ARBA" id="ARBA00023136"/>
    </source>
</evidence>